<dbReference type="SUPFAM" id="SSF53720">
    <property type="entry name" value="ALDH-like"/>
    <property type="match status" value="1"/>
</dbReference>
<dbReference type="GO" id="GO:0004491">
    <property type="term" value="F:methylmalonate-semialdehyde dehydrogenase (acylating, NAD) activity"/>
    <property type="evidence" value="ECO:0007669"/>
    <property type="project" value="UniProtKB-EC"/>
</dbReference>
<dbReference type="GO" id="GO:0006210">
    <property type="term" value="P:thymine catabolic process"/>
    <property type="evidence" value="ECO:0007669"/>
    <property type="project" value="TreeGrafter"/>
</dbReference>
<dbReference type="InterPro" id="IPR016162">
    <property type="entry name" value="Ald_DH_N"/>
</dbReference>
<dbReference type="InterPro" id="IPR016160">
    <property type="entry name" value="Ald_DH_CS_CYS"/>
</dbReference>
<gene>
    <name evidence="5" type="ORF">AVDCRST_MAG85-3214</name>
</gene>
<dbReference type="InterPro" id="IPR016161">
    <property type="entry name" value="Ald_DH/histidinol_DH"/>
</dbReference>
<keyword evidence="2 5" id="KW-0560">Oxidoreductase</keyword>
<keyword evidence="3" id="KW-0520">NAD</keyword>
<dbReference type="InterPro" id="IPR010061">
    <property type="entry name" value="MeMal-semiAld_DH"/>
</dbReference>
<evidence type="ECO:0000256" key="1">
    <source>
        <dbReference type="ARBA" id="ARBA00013048"/>
    </source>
</evidence>
<dbReference type="FunFam" id="3.40.605.10:FF:000003">
    <property type="entry name" value="Methylmalonate-semialdehyde dehydrogenase [acylating]"/>
    <property type="match status" value="1"/>
</dbReference>
<dbReference type="Gene3D" id="3.40.309.10">
    <property type="entry name" value="Aldehyde Dehydrogenase, Chain A, domain 2"/>
    <property type="match status" value="1"/>
</dbReference>
<evidence type="ECO:0000259" key="4">
    <source>
        <dbReference type="Pfam" id="PF00171"/>
    </source>
</evidence>
<dbReference type="InterPro" id="IPR016163">
    <property type="entry name" value="Ald_DH_C"/>
</dbReference>
<dbReference type="Pfam" id="PF00171">
    <property type="entry name" value="Aldedh"/>
    <property type="match status" value="1"/>
</dbReference>
<reference evidence="5" key="1">
    <citation type="submission" date="2020-02" db="EMBL/GenBank/DDBJ databases">
        <authorList>
            <person name="Meier V. D."/>
        </authorList>
    </citation>
    <scope>NUCLEOTIDE SEQUENCE</scope>
    <source>
        <strain evidence="5">AVDCRST_MAG85</strain>
    </source>
</reference>
<dbReference type="GO" id="GO:0006574">
    <property type="term" value="P:L-valine catabolic process"/>
    <property type="evidence" value="ECO:0007669"/>
    <property type="project" value="TreeGrafter"/>
</dbReference>
<dbReference type="PANTHER" id="PTHR43866">
    <property type="entry name" value="MALONATE-SEMIALDEHYDE DEHYDROGENASE"/>
    <property type="match status" value="1"/>
</dbReference>
<evidence type="ECO:0000256" key="3">
    <source>
        <dbReference type="ARBA" id="ARBA00023027"/>
    </source>
</evidence>
<evidence type="ECO:0000256" key="2">
    <source>
        <dbReference type="ARBA" id="ARBA00023002"/>
    </source>
</evidence>
<sequence length="478" mass="49748">MTDVLASAEVRTMRNFVGGRWVPSTGLDTLLSRDPSDGSALARVPLSAPDDVDEGIAAAAAALPSWRAVSVLVRARALFAFRATLDAAREDLAQLVSTDMGKTLDDARGEVNRGIESVEAACAAPHLLKGETLEGVGGGVDVEMVRQPVGVVAAITPFNFPAMIPLWFVPYAIACGNTVVLKPSERDPLASERIVQLAEGIFPPGVLNLVHGDRSVVDHLLEHPGVDAVSFVGSASVARHVYSRAAAAGKRVQALGGAKNAMVVMPDADPSVTAAGIASSAFGAAGQRCLAGSVAVLVGSREEQDASLEVIVEAARSAEISPMVDVAARERVESAVDDAAREGVPILVDGRCSGGTGGAELRPTVVEPGDPDSRLVREELFGPVLSIVRADTLADAILWMNAGRYGNAAVIFTRSGAAAREFRATVEAGMLGVNVGVAAPVAWFPFSGWKDSMAGDLHANGADAIEFFTRKKVVTSRW</sequence>
<dbReference type="EC" id="1.2.1.27" evidence="1"/>
<evidence type="ECO:0000313" key="5">
    <source>
        <dbReference type="EMBL" id="CAA9525664.1"/>
    </source>
</evidence>
<dbReference type="PROSITE" id="PS00070">
    <property type="entry name" value="ALDEHYDE_DEHYDR_CYS"/>
    <property type="match status" value="1"/>
</dbReference>
<dbReference type="FunFam" id="3.40.309.10:FF:000002">
    <property type="entry name" value="Methylmalonate-semialdehyde dehydrogenase (Acylating)"/>
    <property type="match status" value="1"/>
</dbReference>
<protein>
    <recommendedName>
        <fullName evidence="1">methylmalonate-semialdehyde dehydrogenase (CoA acylating)</fullName>
        <ecNumber evidence="1">1.2.1.27</ecNumber>
    </recommendedName>
</protein>
<proteinExistence type="predicted"/>
<dbReference type="Gene3D" id="3.40.605.10">
    <property type="entry name" value="Aldehyde Dehydrogenase, Chain A, domain 1"/>
    <property type="match status" value="1"/>
</dbReference>
<dbReference type="InterPro" id="IPR015590">
    <property type="entry name" value="Aldehyde_DH_dom"/>
</dbReference>
<feature type="domain" description="Aldehyde dehydrogenase" evidence="4">
    <location>
        <begin position="21"/>
        <end position="474"/>
    </location>
</feature>
<organism evidence="5">
    <name type="scientific">uncultured Solirubrobacteraceae bacterium</name>
    <dbReference type="NCBI Taxonomy" id="1162706"/>
    <lineage>
        <taxon>Bacteria</taxon>
        <taxon>Bacillati</taxon>
        <taxon>Actinomycetota</taxon>
        <taxon>Thermoleophilia</taxon>
        <taxon>Solirubrobacterales</taxon>
        <taxon>Solirubrobacteraceae</taxon>
        <taxon>environmental samples</taxon>
    </lineage>
</organism>
<name>A0A6J4TLS8_9ACTN</name>
<accession>A0A6J4TLS8</accession>
<dbReference type="PANTHER" id="PTHR43866:SF4">
    <property type="entry name" value="MALONATE-SEMIALDEHYDE DEHYDROGENASE"/>
    <property type="match status" value="1"/>
</dbReference>
<dbReference type="AlphaFoldDB" id="A0A6J4TLS8"/>
<dbReference type="EMBL" id="CADCVT010000353">
    <property type="protein sequence ID" value="CAA9525664.1"/>
    <property type="molecule type" value="Genomic_DNA"/>
</dbReference>
<dbReference type="NCBIfam" id="TIGR01722">
    <property type="entry name" value="MMSDH"/>
    <property type="match status" value="1"/>
</dbReference>